<sequence length="293" mass="33753">MNGEDDSSNRKRQFHDVTSSNSDDHLFPENQQFSDGPRLNPLLPSPQRPQFNSSQETPSSPTGRLRVNSPPGSPLSPGFSSPQRNWGSPNHQRTGDTQRKFSHSNALPIVQPLSQQPFSPFTQHVLFSPNFSPHTFYQQNPQMVDQFGDPLSPSDAFSYHNQSSQYTTHSESLLGQPNSMGLPVHYTSKQYQHYEDDPRRLEQRQKQIQYGKSTVGYQCYLENVPKEQRVDHVHPQTPNIHLKCSKRRFDQVIRGWRRYLHLWDPDPNAIFDENFLGDCEDDVEPIALENLQE</sequence>
<evidence type="ECO:0000259" key="4">
    <source>
        <dbReference type="Pfam" id="PF15247"/>
    </source>
</evidence>
<feature type="compositionally biased region" description="Polar residues" evidence="3">
    <location>
        <begin position="48"/>
        <end position="62"/>
    </location>
</feature>
<dbReference type="InterPro" id="IPR038294">
    <property type="entry name" value="SLBP_RNA_bind_sf"/>
</dbReference>
<evidence type="ECO:0000256" key="2">
    <source>
        <dbReference type="ARBA" id="ARBA00022884"/>
    </source>
</evidence>
<feature type="region of interest" description="Disordered" evidence="3">
    <location>
        <begin position="158"/>
        <end position="180"/>
    </location>
</feature>
<keyword evidence="6" id="KW-1185">Reference proteome</keyword>
<dbReference type="Proteomes" id="UP001281761">
    <property type="component" value="Unassembled WGS sequence"/>
</dbReference>
<dbReference type="Gene3D" id="1.10.8.1120">
    <property type="entry name" value="Histone RNA hairpin-binding protein RNA-binding domain"/>
    <property type="match status" value="1"/>
</dbReference>
<feature type="domain" description="Histone RNA hairpin-binding protein RNA-binding" evidence="4">
    <location>
        <begin position="197"/>
        <end position="265"/>
    </location>
</feature>
<comment type="similarity">
    <text evidence="1">Belongs to the SLBP family.</text>
</comment>
<evidence type="ECO:0000256" key="1">
    <source>
        <dbReference type="ARBA" id="ARBA00006151"/>
    </source>
</evidence>
<feature type="compositionally biased region" description="Polar residues" evidence="3">
    <location>
        <begin position="83"/>
        <end position="92"/>
    </location>
</feature>
<name>A0ABQ9Y038_9EUKA</name>
<comment type="caution">
    <text evidence="5">The sequence shown here is derived from an EMBL/GenBank/DDBJ whole genome shotgun (WGS) entry which is preliminary data.</text>
</comment>
<dbReference type="InterPro" id="IPR026502">
    <property type="entry name" value="SLBP1/SLBP2"/>
</dbReference>
<protein>
    <submittedName>
        <fullName evidence="5">Oocyte-specific histone RNA stem-loop-binding protein 2</fullName>
    </submittedName>
</protein>
<gene>
    <name evidence="5" type="ORF">BLNAU_7940</name>
</gene>
<reference evidence="5 6" key="1">
    <citation type="journal article" date="2022" name="bioRxiv">
        <title>Genomics of Preaxostyla Flagellates Illuminates Evolutionary Transitions and the Path Towards Mitochondrial Loss.</title>
        <authorList>
            <person name="Novak L.V.F."/>
            <person name="Treitli S.C."/>
            <person name="Pyrih J."/>
            <person name="Halakuc P."/>
            <person name="Pipaliya S.V."/>
            <person name="Vacek V."/>
            <person name="Brzon O."/>
            <person name="Soukal P."/>
            <person name="Eme L."/>
            <person name="Dacks J.B."/>
            <person name="Karnkowska A."/>
            <person name="Elias M."/>
            <person name="Hampl V."/>
        </authorList>
    </citation>
    <scope>NUCLEOTIDE SEQUENCE [LARGE SCALE GENOMIC DNA]</scope>
    <source>
        <strain evidence="5">NAU3</strain>
        <tissue evidence="5">Gut</tissue>
    </source>
</reference>
<feature type="compositionally biased region" description="Polar residues" evidence="3">
    <location>
        <begin position="159"/>
        <end position="179"/>
    </location>
</feature>
<proteinExistence type="inferred from homology"/>
<evidence type="ECO:0000313" key="6">
    <source>
        <dbReference type="Proteomes" id="UP001281761"/>
    </source>
</evidence>
<keyword evidence="2" id="KW-0694">RNA-binding</keyword>
<dbReference type="PANTHER" id="PTHR17408:SF0">
    <property type="entry name" value="HISTONE RNA HAIRPIN-BINDING PROTEIN"/>
    <property type="match status" value="1"/>
</dbReference>
<evidence type="ECO:0000313" key="5">
    <source>
        <dbReference type="EMBL" id="KAK2957110.1"/>
    </source>
</evidence>
<dbReference type="PANTHER" id="PTHR17408">
    <property type="entry name" value="HISTONE RNA HAIRPIN-BINDING PROTEIN"/>
    <property type="match status" value="1"/>
</dbReference>
<dbReference type="Pfam" id="PF15247">
    <property type="entry name" value="SLBP_RNA_bind"/>
    <property type="match status" value="1"/>
</dbReference>
<dbReference type="InterPro" id="IPR029344">
    <property type="entry name" value="SLBP_RNA_bind"/>
</dbReference>
<dbReference type="EMBL" id="JARBJD010000049">
    <property type="protein sequence ID" value="KAK2957110.1"/>
    <property type="molecule type" value="Genomic_DNA"/>
</dbReference>
<accession>A0ABQ9Y038</accession>
<evidence type="ECO:0000256" key="3">
    <source>
        <dbReference type="SAM" id="MobiDB-lite"/>
    </source>
</evidence>
<organism evidence="5 6">
    <name type="scientific">Blattamonas nauphoetae</name>
    <dbReference type="NCBI Taxonomy" id="2049346"/>
    <lineage>
        <taxon>Eukaryota</taxon>
        <taxon>Metamonada</taxon>
        <taxon>Preaxostyla</taxon>
        <taxon>Oxymonadida</taxon>
        <taxon>Blattamonas</taxon>
    </lineage>
</organism>
<feature type="region of interest" description="Disordered" evidence="3">
    <location>
        <begin position="1"/>
        <end position="101"/>
    </location>
</feature>